<feature type="signal peptide" evidence="1">
    <location>
        <begin position="1"/>
        <end position="22"/>
    </location>
</feature>
<evidence type="ECO:0000313" key="2">
    <source>
        <dbReference type="EMBL" id="MFD1930040.1"/>
    </source>
</evidence>
<feature type="chain" id="PRO_5045339993" evidence="1">
    <location>
        <begin position="23"/>
        <end position="58"/>
    </location>
</feature>
<protein>
    <submittedName>
        <fullName evidence="2">Uncharacterized protein</fullName>
    </submittedName>
</protein>
<dbReference type="RefSeq" id="WP_379568078.1">
    <property type="nucleotide sequence ID" value="NZ_JBHUFV010000003.1"/>
</dbReference>
<dbReference type="Proteomes" id="UP001597368">
    <property type="component" value="Unassembled WGS sequence"/>
</dbReference>
<comment type="caution">
    <text evidence="2">The sequence shown here is derived from an EMBL/GenBank/DDBJ whole genome shotgun (WGS) entry which is preliminary data.</text>
</comment>
<evidence type="ECO:0000256" key="1">
    <source>
        <dbReference type="SAM" id="SignalP"/>
    </source>
</evidence>
<dbReference type="EMBL" id="JBHUFV010000003">
    <property type="protein sequence ID" value="MFD1930040.1"/>
    <property type="molecule type" value="Genomic_DNA"/>
</dbReference>
<gene>
    <name evidence="2" type="ORF">ACFSKW_00975</name>
</gene>
<keyword evidence="3" id="KW-1185">Reference proteome</keyword>
<evidence type="ECO:0000313" key="3">
    <source>
        <dbReference type="Proteomes" id="UP001597368"/>
    </source>
</evidence>
<reference evidence="3" key="1">
    <citation type="journal article" date="2019" name="Int. J. Syst. Evol. Microbiol.">
        <title>The Global Catalogue of Microorganisms (GCM) 10K type strain sequencing project: providing services to taxonomists for standard genome sequencing and annotation.</title>
        <authorList>
            <consortium name="The Broad Institute Genomics Platform"/>
            <consortium name="The Broad Institute Genome Sequencing Center for Infectious Disease"/>
            <person name="Wu L."/>
            <person name="Ma J."/>
        </authorList>
    </citation>
    <scope>NUCLEOTIDE SEQUENCE [LARGE SCALE GENOMIC DNA]</scope>
    <source>
        <strain evidence="3">ICMP 6774ER</strain>
    </source>
</reference>
<keyword evidence="1" id="KW-0732">Signal</keyword>
<name>A0ABW4SMJ8_9ACTN</name>
<accession>A0ABW4SMJ8</accession>
<proteinExistence type="predicted"/>
<organism evidence="2 3">
    <name type="scientific">Nonomuraea mangrovi</name>
    <dbReference type="NCBI Taxonomy" id="2316207"/>
    <lineage>
        <taxon>Bacteria</taxon>
        <taxon>Bacillati</taxon>
        <taxon>Actinomycetota</taxon>
        <taxon>Actinomycetes</taxon>
        <taxon>Streptosporangiales</taxon>
        <taxon>Streptosporangiaceae</taxon>
        <taxon>Nonomuraea</taxon>
    </lineage>
</organism>
<sequence length="58" mass="5972">MKAWMSATATAGVSLSSGPVTADATRPRARADVVTLPLIVLTAVPGVLRPVTAFPERP</sequence>